<comment type="caution">
    <text evidence="6">The sequence shown here is derived from an EMBL/GenBank/DDBJ whole genome shotgun (WGS) entry which is preliminary data.</text>
</comment>
<dbReference type="PRINTS" id="PR01006">
    <property type="entry name" value="FLGHOOKFLIE"/>
</dbReference>
<dbReference type="Proteomes" id="UP000194003">
    <property type="component" value="Unassembled WGS sequence"/>
</dbReference>
<evidence type="ECO:0000313" key="6">
    <source>
        <dbReference type="EMBL" id="OSM01454.1"/>
    </source>
</evidence>
<dbReference type="PANTHER" id="PTHR34653:SF1">
    <property type="entry name" value="FLAGELLAR HOOK-BASAL BODY COMPLEX PROTEIN FLIE"/>
    <property type="match status" value="1"/>
</dbReference>
<evidence type="ECO:0000256" key="2">
    <source>
        <dbReference type="ARBA" id="ARBA00009272"/>
    </source>
</evidence>
<dbReference type="PANTHER" id="PTHR34653">
    <property type="match status" value="1"/>
</dbReference>
<dbReference type="EMBL" id="LVJN01000020">
    <property type="protein sequence ID" value="OSM01454.1"/>
    <property type="molecule type" value="Genomic_DNA"/>
</dbReference>
<evidence type="ECO:0000313" key="7">
    <source>
        <dbReference type="Proteomes" id="UP000194003"/>
    </source>
</evidence>
<gene>
    <name evidence="4" type="primary">fliE</name>
    <name evidence="6" type="ORF">MAIT1_01418</name>
</gene>
<comment type="similarity">
    <text evidence="2 4">Belongs to the FliE family.</text>
</comment>
<dbReference type="Pfam" id="PF02049">
    <property type="entry name" value="FliE"/>
    <property type="match status" value="1"/>
</dbReference>
<dbReference type="GO" id="GO:0003774">
    <property type="term" value="F:cytoskeletal motor activity"/>
    <property type="evidence" value="ECO:0007669"/>
    <property type="project" value="InterPro"/>
</dbReference>
<dbReference type="STRING" id="1434232.MAIT1_01418"/>
<keyword evidence="7" id="KW-1185">Reference proteome</keyword>
<keyword evidence="6" id="KW-0966">Cell projection</keyword>
<evidence type="ECO:0000256" key="5">
    <source>
        <dbReference type="NCBIfam" id="TIGR00205"/>
    </source>
</evidence>
<accession>A0A1Y2K2P5</accession>
<comment type="subcellular location">
    <subcellularLocation>
        <location evidence="1 4">Bacterial flagellum basal body</location>
    </subcellularLocation>
</comment>
<evidence type="ECO:0000256" key="3">
    <source>
        <dbReference type="ARBA" id="ARBA00023143"/>
    </source>
</evidence>
<proteinExistence type="inferred from homology"/>
<dbReference type="GO" id="GO:0009425">
    <property type="term" value="C:bacterial-type flagellum basal body"/>
    <property type="evidence" value="ECO:0007669"/>
    <property type="project" value="UniProtKB-SubCell"/>
</dbReference>
<dbReference type="NCBIfam" id="TIGR00205">
    <property type="entry name" value="fliE"/>
    <property type="match status" value="1"/>
</dbReference>
<evidence type="ECO:0000256" key="1">
    <source>
        <dbReference type="ARBA" id="ARBA00004117"/>
    </source>
</evidence>
<evidence type="ECO:0000256" key="4">
    <source>
        <dbReference type="HAMAP-Rule" id="MF_00724"/>
    </source>
</evidence>
<dbReference type="AlphaFoldDB" id="A0A1Y2K2P5"/>
<keyword evidence="6" id="KW-0282">Flagellum</keyword>
<name>A0A1Y2K2P5_9PROT</name>
<dbReference type="InterPro" id="IPR001624">
    <property type="entry name" value="FliE"/>
</dbReference>
<dbReference type="HAMAP" id="MF_00724">
    <property type="entry name" value="FliE"/>
    <property type="match status" value="1"/>
</dbReference>
<dbReference type="GO" id="GO:0005198">
    <property type="term" value="F:structural molecule activity"/>
    <property type="evidence" value="ECO:0007669"/>
    <property type="project" value="UniProtKB-UniRule"/>
</dbReference>
<keyword evidence="6" id="KW-0969">Cilium</keyword>
<dbReference type="OrthoDB" id="285952at2"/>
<sequence>MNVNINPLPNLNALTQGMSQTASTGKGPWEEFSVMLGKQIKETARLQTEAKDLGKRAMLGNAGVDLHEAQIASSQAELHLRLLVQVRNKAVEVYKEVMNMPV</sequence>
<organism evidence="6 7">
    <name type="scientific">Magnetofaba australis IT-1</name>
    <dbReference type="NCBI Taxonomy" id="1434232"/>
    <lineage>
        <taxon>Bacteria</taxon>
        <taxon>Pseudomonadati</taxon>
        <taxon>Pseudomonadota</taxon>
        <taxon>Magnetococcia</taxon>
        <taxon>Magnetococcales</taxon>
        <taxon>Magnetococcaceae</taxon>
        <taxon>Magnetofaba</taxon>
    </lineage>
</organism>
<reference evidence="6 7" key="1">
    <citation type="journal article" date="2016" name="BMC Genomics">
        <title>Combined genomic and structural analyses of a cultured magnetotactic bacterium reveals its niche adaptation to a dynamic environment.</title>
        <authorList>
            <person name="Araujo A.C."/>
            <person name="Morillo V."/>
            <person name="Cypriano J."/>
            <person name="Teixeira L.C."/>
            <person name="Leao P."/>
            <person name="Lyra S."/>
            <person name="Almeida L.G."/>
            <person name="Bazylinski D.A."/>
            <person name="Vasconcellos A.T."/>
            <person name="Abreu F."/>
            <person name="Lins U."/>
        </authorList>
    </citation>
    <scope>NUCLEOTIDE SEQUENCE [LARGE SCALE GENOMIC DNA]</scope>
    <source>
        <strain evidence="6 7">IT-1</strain>
    </source>
</reference>
<dbReference type="RefSeq" id="WP_085442905.1">
    <property type="nucleotide sequence ID" value="NZ_LVJN01000020.1"/>
</dbReference>
<keyword evidence="3 4" id="KW-0975">Bacterial flagellum</keyword>
<protein>
    <recommendedName>
        <fullName evidence="4 5">Flagellar hook-basal body complex protein FliE</fullName>
    </recommendedName>
</protein>
<dbReference type="GO" id="GO:0071973">
    <property type="term" value="P:bacterial-type flagellum-dependent cell motility"/>
    <property type="evidence" value="ECO:0007669"/>
    <property type="project" value="InterPro"/>
</dbReference>